<evidence type="ECO:0000259" key="6">
    <source>
        <dbReference type="PROSITE" id="PS51755"/>
    </source>
</evidence>
<dbReference type="CDD" id="cd15831">
    <property type="entry name" value="BTAD"/>
    <property type="match status" value="1"/>
</dbReference>
<organism evidence="7 8">
    <name type="scientific">Actinomadura vinacea</name>
    <dbReference type="NCBI Taxonomy" id="115336"/>
    <lineage>
        <taxon>Bacteria</taxon>
        <taxon>Bacillati</taxon>
        <taxon>Actinomycetota</taxon>
        <taxon>Actinomycetes</taxon>
        <taxon>Streptosporangiales</taxon>
        <taxon>Thermomonosporaceae</taxon>
        <taxon>Actinomadura</taxon>
    </lineage>
</organism>
<feature type="DNA-binding region" description="OmpR/PhoB-type" evidence="5">
    <location>
        <begin position="4"/>
        <end position="105"/>
    </location>
</feature>
<dbReference type="Gene3D" id="1.10.10.10">
    <property type="entry name" value="Winged helix-like DNA-binding domain superfamily/Winged helix DNA-binding domain"/>
    <property type="match status" value="1"/>
</dbReference>
<dbReference type="SUPFAM" id="SSF52540">
    <property type="entry name" value="P-loop containing nucleoside triphosphate hydrolases"/>
    <property type="match status" value="1"/>
</dbReference>
<protein>
    <submittedName>
        <fullName evidence="7">Transcriptional regulator AfsR</fullName>
    </submittedName>
</protein>
<dbReference type="PANTHER" id="PTHR35807:SF1">
    <property type="entry name" value="TRANSCRIPTIONAL REGULATOR REDD"/>
    <property type="match status" value="1"/>
</dbReference>
<keyword evidence="4" id="KW-0804">Transcription</keyword>
<dbReference type="InterPro" id="IPR051677">
    <property type="entry name" value="AfsR-DnrI-RedD_regulator"/>
</dbReference>
<feature type="domain" description="OmpR/PhoB-type" evidence="6">
    <location>
        <begin position="4"/>
        <end position="105"/>
    </location>
</feature>
<dbReference type="InterPro" id="IPR005158">
    <property type="entry name" value="BTAD"/>
</dbReference>
<dbReference type="Proteomes" id="UP001501231">
    <property type="component" value="Unassembled WGS sequence"/>
</dbReference>
<evidence type="ECO:0000256" key="1">
    <source>
        <dbReference type="ARBA" id="ARBA00005820"/>
    </source>
</evidence>
<dbReference type="Pfam" id="PF00931">
    <property type="entry name" value="NB-ARC"/>
    <property type="match status" value="1"/>
</dbReference>
<keyword evidence="2" id="KW-0805">Transcription regulation</keyword>
<dbReference type="InterPro" id="IPR027417">
    <property type="entry name" value="P-loop_NTPase"/>
</dbReference>
<dbReference type="InterPro" id="IPR002182">
    <property type="entry name" value="NB-ARC"/>
</dbReference>
<dbReference type="PROSITE" id="PS51755">
    <property type="entry name" value="OMPR_PHOB"/>
    <property type="match status" value="1"/>
</dbReference>
<dbReference type="InterPro" id="IPR019734">
    <property type="entry name" value="TPR_rpt"/>
</dbReference>
<dbReference type="InterPro" id="IPR036388">
    <property type="entry name" value="WH-like_DNA-bd_sf"/>
</dbReference>
<comment type="caution">
    <text evidence="7">The sequence shown here is derived from an EMBL/GenBank/DDBJ whole genome shotgun (WGS) entry which is preliminary data.</text>
</comment>
<keyword evidence="3 5" id="KW-0238">DNA-binding</keyword>
<reference evidence="7 8" key="1">
    <citation type="journal article" date="2019" name="Int. J. Syst. Evol. Microbiol.">
        <title>The Global Catalogue of Microorganisms (GCM) 10K type strain sequencing project: providing services to taxonomists for standard genome sequencing and annotation.</title>
        <authorList>
            <consortium name="The Broad Institute Genomics Platform"/>
            <consortium name="The Broad Institute Genome Sequencing Center for Infectious Disease"/>
            <person name="Wu L."/>
            <person name="Ma J."/>
        </authorList>
    </citation>
    <scope>NUCLEOTIDE SEQUENCE [LARGE SCALE GENOMIC DNA]</scope>
    <source>
        <strain evidence="7 8">JCM 3325</strain>
    </source>
</reference>
<dbReference type="SMART" id="SM00028">
    <property type="entry name" value="TPR"/>
    <property type="match status" value="6"/>
</dbReference>
<dbReference type="EMBL" id="BAAARW010000012">
    <property type="protein sequence ID" value="GAA2422301.1"/>
    <property type="molecule type" value="Genomic_DNA"/>
</dbReference>
<dbReference type="PANTHER" id="PTHR35807">
    <property type="entry name" value="TRANSCRIPTIONAL REGULATOR REDD-RELATED"/>
    <property type="match status" value="1"/>
</dbReference>
<dbReference type="Gene3D" id="1.25.40.10">
    <property type="entry name" value="Tetratricopeptide repeat domain"/>
    <property type="match status" value="2"/>
</dbReference>
<dbReference type="Pfam" id="PF03704">
    <property type="entry name" value="BTAD"/>
    <property type="match status" value="1"/>
</dbReference>
<sequence length="981" mass="105047">MKDSATVDTPALRFTVLGPVRAWRGPAELDLGGPQQRAVLAVLLLNRGRAMPIEGLVNALWGDQPPARAVGTVRTYASRLRRVLEDDRANPEVLVSTGKGYVLRTEPGMLDADVFAARADKAGRARAAGDPARARELYGQALDLWDGAPLPGLPGPYLQARRLRLAERRLAVLQARLEADLELGRHAEIVGELAVLSAEHPLREPLLGLLMLALYRCGRQAEALTAYTSARRTLVGELGVDPGPELRALHERILRNDAALAAPVPAGEEGGPYQRPASLPADLADFTGRAALVDRLTGWLVSERREAPAVIAVSGVGGVGKTALAVHVAHAARDAFPDGQLHIDLQGVSEHPVPPAVALGEFLRALGVPAGSVPEGEGERSALFRSLLADRRVLIFLDNARDAEQVRPLLPGTPGCAALVTARARPGGLPGAHPVDLDVLDPVEAIALFTGIVGPRAAAERGAVVDAVGLCGFLPLAVRIAAARLAARPGWSVGSLAARLADGRRRLAELRIGDLAVEATFRLGYDQLDPATARAFRLFAVPDTGQVCPPGAAALLGTSQAEAERMLEALVDLGLMDSPAPDCYCYHDLLWLFARQIPEPPGEQGERRAALRRLLRFALAAQREVFRLVRPGAPVAVAAPVATDAVEFPNAHEAREWAFHELTNMLTIVRQVAVEAREHRDGSLGEAADLLLALDPLLEDGYRWDDARPAARAVLDEALRSGDRRAEARARFVLGRGFTHTSRLAEAREHAGRVTALCRKTGDRVLLLAAFDLQAHIAFYEHDLGAAIEHVERALELGREFGDGAGEAERTGNLAYAYAEVGEAANAVLAAERSRELAREAGHGAAEAYALYTLGIALRELGRLDEALARFDDGLAICWSQGLRARESYILLRIAETHLRRGRAAEALDPAGRSLAVSREIGEEYQQGRALTALGSTLVALGDRDGARRRWAEALALFGELEVAEADDVRRLLDGIAAARP</sequence>
<evidence type="ECO:0000256" key="5">
    <source>
        <dbReference type="PROSITE-ProRule" id="PRU01091"/>
    </source>
</evidence>
<dbReference type="InterPro" id="IPR011990">
    <property type="entry name" value="TPR-like_helical_dom_sf"/>
</dbReference>
<evidence type="ECO:0000313" key="7">
    <source>
        <dbReference type="EMBL" id="GAA2422301.1"/>
    </source>
</evidence>
<dbReference type="InterPro" id="IPR016032">
    <property type="entry name" value="Sig_transdc_resp-reg_C-effctor"/>
</dbReference>
<dbReference type="SMART" id="SM01043">
    <property type="entry name" value="BTAD"/>
    <property type="match status" value="1"/>
</dbReference>
<proteinExistence type="inferred from homology"/>
<gene>
    <name evidence="7" type="primary">afsR</name>
    <name evidence="7" type="ORF">GCM10010191_37550</name>
</gene>
<dbReference type="Pfam" id="PF00486">
    <property type="entry name" value="Trans_reg_C"/>
    <property type="match status" value="1"/>
</dbReference>
<dbReference type="PRINTS" id="PR00364">
    <property type="entry name" value="DISEASERSIST"/>
</dbReference>
<name>A0ABN3J516_9ACTN</name>
<evidence type="ECO:0000256" key="2">
    <source>
        <dbReference type="ARBA" id="ARBA00023015"/>
    </source>
</evidence>
<comment type="similarity">
    <text evidence="1">Belongs to the AfsR/DnrI/RedD regulatory family.</text>
</comment>
<evidence type="ECO:0000256" key="3">
    <source>
        <dbReference type="ARBA" id="ARBA00023125"/>
    </source>
</evidence>
<dbReference type="SUPFAM" id="SSF46894">
    <property type="entry name" value="C-terminal effector domain of the bipartite response regulators"/>
    <property type="match status" value="1"/>
</dbReference>
<keyword evidence="8" id="KW-1185">Reference proteome</keyword>
<dbReference type="Gene3D" id="3.40.50.300">
    <property type="entry name" value="P-loop containing nucleotide triphosphate hydrolases"/>
    <property type="match status" value="1"/>
</dbReference>
<dbReference type="SMART" id="SM00862">
    <property type="entry name" value="Trans_reg_C"/>
    <property type="match status" value="1"/>
</dbReference>
<dbReference type="InterPro" id="IPR001867">
    <property type="entry name" value="OmpR/PhoB-type_DNA-bd"/>
</dbReference>
<dbReference type="SUPFAM" id="SSF48452">
    <property type="entry name" value="TPR-like"/>
    <property type="match status" value="3"/>
</dbReference>
<evidence type="ECO:0000313" key="8">
    <source>
        <dbReference type="Proteomes" id="UP001501231"/>
    </source>
</evidence>
<accession>A0ABN3J516</accession>
<evidence type="ECO:0000256" key="4">
    <source>
        <dbReference type="ARBA" id="ARBA00023163"/>
    </source>
</evidence>